<organism evidence="2 3">
    <name type="scientific">Cladorrhinum samala</name>
    <dbReference type="NCBI Taxonomy" id="585594"/>
    <lineage>
        <taxon>Eukaryota</taxon>
        <taxon>Fungi</taxon>
        <taxon>Dikarya</taxon>
        <taxon>Ascomycota</taxon>
        <taxon>Pezizomycotina</taxon>
        <taxon>Sordariomycetes</taxon>
        <taxon>Sordariomycetidae</taxon>
        <taxon>Sordariales</taxon>
        <taxon>Podosporaceae</taxon>
        <taxon>Cladorrhinum</taxon>
    </lineage>
</organism>
<evidence type="ECO:0000313" key="2">
    <source>
        <dbReference type="EMBL" id="KAK4462940.1"/>
    </source>
</evidence>
<reference evidence="2" key="1">
    <citation type="journal article" date="2023" name="Mol. Phylogenet. Evol.">
        <title>Genome-scale phylogeny and comparative genomics of the fungal order Sordariales.</title>
        <authorList>
            <person name="Hensen N."/>
            <person name="Bonometti L."/>
            <person name="Westerberg I."/>
            <person name="Brannstrom I.O."/>
            <person name="Guillou S."/>
            <person name="Cros-Aarteil S."/>
            <person name="Calhoun S."/>
            <person name="Haridas S."/>
            <person name="Kuo A."/>
            <person name="Mondo S."/>
            <person name="Pangilinan J."/>
            <person name="Riley R."/>
            <person name="LaButti K."/>
            <person name="Andreopoulos B."/>
            <person name="Lipzen A."/>
            <person name="Chen C."/>
            <person name="Yan M."/>
            <person name="Daum C."/>
            <person name="Ng V."/>
            <person name="Clum A."/>
            <person name="Steindorff A."/>
            <person name="Ohm R.A."/>
            <person name="Martin F."/>
            <person name="Silar P."/>
            <person name="Natvig D.O."/>
            <person name="Lalanne C."/>
            <person name="Gautier V."/>
            <person name="Ament-Velasquez S.L."/>
            <person name="Kruys A."/>
            <person name="Hutchinson M.I."/>
            <person name="Powell A.J."/>
            <person name="Barry K."/>
            <person name="Miller A.N."/>
            <person name="Grigoriev I.V."/>
            <person name="Debuchy R."/>
            <person name="Gladieux P."/>
            <person name="Hiltunen Thoren M."/>
            <person name="Johannesson H."/>
        </authorList>
    </citation>
    <scope>NUCLEOTIDE SEQUENCE</scope>
    <source>
        <strain evidence="2">PSN324</strain>
    </source>
</reference>
<evidence type="ECO:0000256" key="1">
    <source>
        <dbReference type="SAM" id="MobiDB-lite"/>
    </source>
</evidence>
<reference evidence="2" key="2">
    <citation type="submission" date="2023-06" db="EMBL/GenBank/DDBJ databases">
        <authorList>
            <consortium name="Lawrence Berkeley National Laboratory"/>
            <person name="Mondo S.J."/>
            <person name="Hensen N."/>
            <person name="Bonometti L."/>
            <person name="Westerberg I."/>
            <person name="Brannstrom I.O."/>
            <person name="Guillou S."/>
            <person name="Cros-Aarteil S."/>
            <person name="Calhoun S."/>
            <person name="Haridas S."/>
            <person name="Kuo A."/>
            <person name="Pangilinan J."/>
            <person name="Riley R."/>
            <person name="Labutti K."/>
            <person name="Andreopoulos B."/>
            <person name="Lipzen A."/>
            <person name="Chen C."/>
            <person name="Yanf M."/>
            <person name="Daum C."/>
            <person name="Ng V."/>
            <person name="Clum A."/>
            <person name="Steindorff A."/>
            <person name="Ohm R."/>
            <person name="Martin F."/>
            <person name="Silar P."/>
            <person name="Natvig D."/>
            <person name="Lalanne C."/>
            <person name="Gautier V."/>
            <person name="Ament-Velasquez S.L."/>
            <person name="Kruys A."/>
            <person name="Hutchinson M.I."/>
            <person name="Powell A.J."/>
            <person name="Barry K."/>
            <person name="Miller A.N."/>
            <person name="Grigoriev I.V."/>
            <person name="Debuchy R."/>
            <person name="Gladieux P."/>
            <person name="Thoren M.H."/>
            <person name="Johannesson H."/>
        </authorList>
    </citation>
    <scope>NUCLEOTIDE SEQUENCE</scope>
    <source>
        <strain evidence="2">PSN324</strain>
    </source>
</reference>
<feature type="compositionally biased region" description="Basic and acidic residues" evidence="1">
    <location>
        <begin position="133"/>
        <end position="146"/>
    </location>
</feature>
<proteinExistence type="predicted"/>
<accession>A0AAV9HQ29</accession>
<dbReference type="AlphaFoldDB" id="A0AAV9HQ29"/>
<name>A0AAV9HQ29_9PEZI</name>
<dbReference type="EMBL" id="MU864965">
    <property type="protein sequence ID" value="KAK4462940.1"/>
    <property type="molecule type" value="Genomic_DNA"/>
</dbReference>
<sequence>MPTMDLCIKGWDRETRKLEQFNYSYPRLVRYKCHAIAYGQLRKIGPSDLTRFRKVLRLDELCPVCLSLMEVIAHPHEGEEEEDKEGDEPIGEEAGAVIELDLSKFRVIRLAHEGPWYWEHEDAAHAAQVAKENGARNKDNEAEKDAGTGSCIVN</sequence>
<keyword evidence="3" id="KW-1185">Reference proteome</keyword>
<protein>
    <submittedName>
        <fullName evidence="2">Uncharacterized protein</fullName>
    </submittedName>
</protein>
<gene>
    <name evidence="2" type="ORF">QBC42DRAFT_345923</name>
</gene>
<evidence type="ECO:0000313" key="3">
    <source>
        <dbReference type="Proteomes" id="UP001321749"/>
    </source>
</evidence>
<dbReference type="Proteomes" id="UP001321749">
    <property type="component" value="Unassembled WGS sequence"/>
</dbReference>
<feature type="region of interest" description="Disordered" evidence="1">
    <location>
        <begin position="127"/>
        <end position="154"/>
    </location>
</feature>
<comment type="caution">
    <text evidence="2">The sequence shown here is derived from an EMBL/GenBank/DDBJ whole genome shotgun (WGS) entry which is preliminary data.</text>
</comment>